<sequence>MSETRPTGYPTPREVALPAAAQQRYRNPPENNPRLSGLPLVILSRIVQHFPPLAKILWHNADFGSLTNFKFLDQCPTRYDPCVIPTPSVTALPSKPDPSYPLFSTTDPAFYTSNDYILAYRTKRTTPTAVAEYLLQLIRSPPHSLAFVDINNERTLAAAKSSTARYEQGKPIGPLDGVPIAVKDEVDIYGYQTTFGSSKVFAHKGCETAWAVRKLEEAGAIVIGKTNMHELGTDTTNNNPVKGTPRNPCNPDYYTGGSSGGSAYAVGAGLVPIAVGEDGGGSIRVPATYCGVYGIKTSHGRISARPSLSLSTSNGVAGPIAATLDDLTLAYRIMSSPDPLDPFSSAFPPPALLLSHIASPHRKLLGLYRPWFDDCTPIVRARCQRAVQNLIDNFGYGIVEIDLPYLHELRLAHALSIISEMHAAIGGDVSGLNAPNRILLSIAAQTPAHTYVQTAKLRSLAMSHLAYLYSIHPGMIIVTPTTPMPGVPIRAEEDLTYGISDTNTSLRSMRYVFLSNFSGCPSVVSGVGYDDEKSGLMISLMGMAEWGREEALIGFARDVASASFGERRRGRIWVDVLGAVGAGRGWA</sequence>
<dbReference type="GO" id="GO:0003824">
    <property type="term" value="F:catalytic activity"/>
    <property type="evidence" value="ECO:0007669"/>
    <property type="project" value="InterPro"/>
</dbReference>
<dbReference type="Gene3D" id="3.90.1300.10">
    <property type="entry name" value="Amidase signature (AS) domain"/>
    <property type="match status" value="1"/>
</dbReference>
<dbReference type="Proteomes" id="UP000813824">
    <property type="component" value="Unassembled WGS sequence"/>
</dbReference>
<dbReference type="EMBL" id="JAEVFJ010000036">
    <property type="protein sequence ID" value="KAH8091339.1"/>
    <property type="molecule type" value="Genomic_DNA"/>
</dbReference>
<name>A0A8K0UJ67_9AGAR</name>
<dbReference type="SUPFAM" id="SSF75304">
    <property type="entry name" value="Amidase signature (AS) enzymes"/>
    <property type="match status" value="1"/>
</dbReference>
<dbReference type="Pfam" id="PF01425">
    <property type="entry name" value="Amidase"/>
    <property type="match status" value="1"/>
</dbReference>
<comment type="similarity">
    <text evidence="1">Belongs to the amidase family.</text>
</comment>
<evidence type="ECO:0000313" key="4">
    <source>
        <dbReference type="Proteomes" id="UP000813824"/>
    </source>
</evidence>
<reference evidence="3" key="1">
    <citation type="journal article" date="2021" name="New Phytol.">
        <title>Evolutionary innovations through gain and loss of genes in the ectomycorrhizal Boletales.</title>
        <authorList>
            <person name="Wu G."/>
            <person name="Miyauchi S."/>
            <person name="Morin E."/>
            <person name="Kuo A."/>
            <person name="Drula E."/>
            <person name="Varga T."/>
            <person name="Kohler A."/>
            <person name="Feng B."/>
            <person name="Cao Y."/>
            <person name="Lipzen A."/>
            <person name="Daum C."/>
            <person name="Hundley H."/>
            <person name="Pangilinan J."/>
            <person name="Johnson J."/>
            <person name="Barry K."/>
            <person name="LaButti K."/>
            <person name="Ng V."/>
            <person name="Ahrendt S."/>
            <person name="Min B."/>
            <person name="Choi I.G."/>
            <person name="Park H."/>
            <person name="Plett J.M."/>
            <person name="Magnuson J."/>
            <person name="Spatafora J.W."/>
            <person name="Nagy L.G."/>
            <person name="Henrissat B."/>
            <person name="Grigoriev I.V."/>
            <person name="Yang Z.L."/>
            <person name="Xu J."/>
            <person name="Martin F.M."/>
        </authorList>
    </citation>
    <scope>NUCLEOTIDE SEQUENCE</scope>
    <source>
        <strain evidence="3">KKN 215</strain>
    </source>
</reference>
<feature type="domain" description="Amidase" evidence="2">
    <location>
        <begin position="130"/>
        <end position="552"/>
    </location>
</feature>
<dbReference type="PROSITE" id="PS00571">
    <property type="entry name" value="AMIDASES"/>
    <property type="match status" value="1"/>
</dbReference>
<evidence type="ECO:0000259" key="2">
    <source>
        <dbReference type="Pfam" id="PF01425"/>
    </source>
</evidence>
<evidence type="ECO:0000256" key="1">
    <source>
        <dbReference type="ARBA" id="ARBA00009199"/>
    </source>
</evidence>
<dbReference type="InterPro" id="IPR000120">
    <property type="entry name" value="Amidase"/>
</dbReference>
<evidence type="ECO:0000313" key="3">
    <source>
        <dbReference type="EMBL" id="KAH8091339.1"/>
    </source>
</evidence>
<dbReference type="AlphaFoldDB" id="A0A8K0UJ67"/>
<dbReference type="InterPro" id="IPR020556">
    <property type="entry name" value="Amidase_CS"/>
</dbReference>
<dbReference type="InterPro" id="IPR036928">
    <property type="entry name" value="AS_sf"/>
</dbReference>
<keyword evidence="4" id="KW-1185">Reference proteome</keyword>
<dbReference type="PANTHER" id="PTHR11895:SF67">
    <property type="entry name" value="AMIDASE DOMAIN-CONTAINING PROTEIN"/>
    <property type="match status" value="1"/>
</dbReference>
<gene>
    <name evidence="3" type="ORF">BXZ70DRAFT_953109</name>
</gene>
<accession>A0A8K0UJ67</accession>
<dbReference type="PANTHER" id="PTHR11895">
    <property type="entry name" value="TRANSAMIDASE"/>
    <property type="match status" value="1"/>
</dbReference>
<organism evidence="3 4">
    <name type="scientific">Cristinia sonorae</name>
    <dbReference type="NCBI Taxonomy" id="1940300"/>
    <lineage>
        <taxon>Eukaryota</taxon>
        <taxon>Fungi</taxon>
        <taxon>Dikarya</taxon>
        <taxon>Basidiomycota</taxon>
        <taxon>Agaricomycotina</taxon>
        <taxon>Agaricomycetes</taxon>
        <taxon>Agaricomycetidae</taxon>
        <taxon>Agaricales</taxon>
        <taxon>Pleurotineae</taxon>
        <taxon>Stephanosporaceae</taxon>
        <taxon>Cristinia</taxon>
    </lineage>
</organism>
<dbReference type="OrthoDB" id="1879366at2759"/>
<protein>
    <submittedName>
        <fullName evidence="3">Amidase signature domain-containing protein</fullName>
    </submittedName>
</protein>
<comment type="caution">
    <text evidence="3">The sequence shown here is derived from an EMBL/GenBank/DDBJ whole genome shotgun (WGS) entry which is preliminary data.</text>
</comment>
<dbReference type="InterPro" id="IPR023631">
    <property type="entry name" value="Amidase_dom"/>
</dbReference>
<proteinExistence type="inferred from homology"/>